<dbReference type="GeneID" id="105437415"/>
<feature type="compositionally biased region" description="Polar residues" evidence="8">
    <location>
        <begin position="1"/>
        <end position="10"/>
    </location>
</feature>
<keyword evidence="6 9" id="KW-1133">Transmembrane helix</keyword>
<accession>A0A7M7HIG1</accession>
<dbReference type="EnsemblMetazoa" id="XM_011663982">
    <property type="protein sequence ID" value="XP_011662284"/>
    <property type="gene ID" value="LOC105437415"/>
</dbReference>
<dbReference type="InterPro" id="IPR050930">
    <property type="entry name" value="MFS_Vesicular_Transporter"/>
</dbReference>
<dbReference type="InterPro" id="IPR011701">
    <property type="entry name" value="MFS"/>
</dbReference>
<dbReference type="InterPro" id="IPR036259">
    <property type="entry name" value="MFS_trans_sf"/>
</dbReference>
<dbReference type="InterPro" id="IPR020846">
    <property type="entry name" value="MFS_dom"/>
</dbReference>
<dbReference type="OrthoDB" id="446368at2759"/>
<evidence type="ECO:0000259" key="10">
    <source>
        <dbReference type="PROSITE" id="PS50850"/>
    </source>
</evidence>
<evidence type="ECO:0000256" key="7">
    <source>
        <dbReference type="ARBA" id="ARBA00023136"/>
    </source>
</evidence>
<feature type="transmembrane region" description="Helical" evidence="9">
    <location>
        <begin position="419"/>
        <end position="442"/>
    </location>
</feature>
<evidence type="ECO:0000256" key="5">
    <source>
        <dbReference type="ARBA" id="ARBA00022775"/>
    </source>
</evidence>
<feature type="transmembrane region" description="Helical" evidence="9">
    <location>
        <begin position="211"/>
        <end position="232"/>
    </location>
</feature>
<reference evidence="12" key="1">
    <citation type="submission" date="2015-02" db="EMBL/GenBank/DDBJ databases">
        <title>Genome sequencing for Strongylocentrotus purpuratus.</title>
        <authorList>
            <person name="Murali S."/>
            <person name="Liu Y."/>
            <person name="Vee V."/>
            <person name="English A."/>
            <person name="Wang M."/>
            <person name="Skinner E."/>
            <person name="Han Y."/>
            <person name="Muzny D.M."/>
            <person name="Worley K.C."/>
            <person name="Gibbs R.A."/>
        </authorList>
    </citation>
    <scope>NUCLEOTIDE SEQUENCE</scope>
</reference>
<evidence type="ECO:0000256" key="9">
    <source>
        <dbReference type="SAM" id="Phobius"/>
    </source>
</evidence>
<dbReference type="Proteomes" id="UP000007110">
    <property type="component" value="Unassembled WGS sequence"/>
</dbReference>
<dbReference type="EnsemblMetazoa" id="XM_011663976">
    <property type="protein sequence ID" value="XP_011662278"/>
    <property type="gene ID" value="LOC105437415"/>
</dbReference>
<dbReference type="InParanoid" id="A0A7M7HIG1"/>
<feature type="transmembrane region" description="Helical" evidence="9">
    <location>
        <begin position="113"/>
        <end position="133"/>
    </location>
</feature>
<dbReference type="PROSITE" id="PS50850">
    <property type="entry name" value="MFS"/>
    <property type="match status" value="1"/>
</dbReference>
<proteinExistence type="inferred from homology"/>
<organism evidence="11 12">
    <name type="scientific">Strongylocentrotus purpuratus</name>
    <name type="common">Purple sea urchin</name>
    <dbReference type="NCBI Taxonomy" id="7668"/>
    <lineage>
        <taxon>Eukaryota</taxon>
        <taxon>Metazoa</taxon>
        <taxon>Echinodermata</taxon>
        <taxon>Eleutherozoa</taxon>
        <taxon>Echinozoa</taxon>
        <taxon>Echinoidea</taxon>
        <taxon>Euechinoidea</taxon>
        <taxon>Echinacea</taxon>
        <taxon>Camarodonta</taxon>
        <taxon>Echinidea</taxon>
        <taxon>Strongylocentrotidae</taxon>
        <taxon>Strongylocentrotus</taxon>
    </lineage>
</organism>
<evidence type="ECO:0000256" key="8">
    <source>
        <dbReference type="SAM" id="MobiDB-lite"/>
    </source>
</evidence>
<sequence length="567" mass="61589">MENHNSNNSKDICAGTEEHVPSVSHNCVVEDERTLLGNEEHDESDDDAKNDEEKISNSNDNSDDQKKKPKRYTRHQKLTFAGFAFVLTADMMLYSVLAPFFPVEALNKGVSTTVSGLVFGVYALISFIASPIIGKYITVIGPRFLFFGGTFLGAGCNLLFGLLDGVEDKNTFIIYCFLLRSVESLGASASVTAGMAMTATVFPDNVAQMTGYLETFSGLGLMIGPALGGALYKIGGYKLPFIVLGVLDLLVLFITAFIIPKETPSKEKPKPGSLSNFMMIPVIWPMSAAIIVCACAMTFLDPTLSLHLETFGVSTPVAGVLFLLLGGLYALTMPLWGYLSDKQGRTRLMAIIGFIIMGASFLLVGPSPLLHLPNHLWIVIVALSICGISIGCACMPIFLDMMVSARWYGFPDDMATNGLVSGVFSGCFSLGSFLGPVVGGVLNDNLGFNWASTYIAASCFAVALIYGAFCIWEYQWGKGRRKPWRYFGEPERDENQNLSDTESLQGNHIPNHIPNVCLENVLAINADIHPVPMNGYIDDCIVSVGNCTENGPWIDRFSDKEPLIINA</sequence>
<dbReference type="RefSeq" id="XP_011662284.2">
    <property type="nucleotide sequence ID" value="XM_011663982.2"/>
</dbReference>
<evidence type="ECO:0000256" key="3">
    <source>
        <dbReference type="ARBA" id="ARBA00022448"/>
    </source>
</evidence>
<evidence type="ECO:0000313" key="11">
    <source>
        <dbReference type="EnsemblMetazoa" id="XP_011662278"/>
    </source>
</evidence>
<feature type="transmembrane region" description="Helical" evidence="9">
    <location>
        <begin position="346"/>
        <end position="364"/>
    </location>
</feature>
<dbReference type="InterPro" id="IPR001958">
    <property type="entry name" value="Tet-R_TetA/multi-R_MdtG-like"/>
</dbReference>
<feature type="transmembrane region" description="Helical" evidence="9">
    <location>
        <begin position="320"/>
        <end position="339"/>
    </location>
</feature>
<dbReference type="AlphaFoldDB" id="A0A7M7HIG1"/>
<feature type="compositionally biased region" description="Acidic residues" evidence="8">
    <location>
        <begin position="40"/>
        <end position="50"/>
    </location>
</feature>
<evidence type="ECO:0000256" key="1">
    <source>
        <dbReference type="ARBA" id="ARBA00004141"/>
    </source>
</evidence>
<name>A0A7M7HIG1_STRPU</name>
<dbReference type="PANTHER" id="PTHR23506">
    <property type="entry name" value="GH10249P"/>
    <property type="match status" value="1"/>
</dbReference>
<dbReference type="Gene3D" id="1.20.1250.20">
    <property type="entry name" value="MFS general substrate transporter like domains"/>
    <property type="match status" value="2"/>
</dbReference>
<dbReference type="OMA" id="ERFPWAN"/>
<keyword evidence="7 9" id="KW-0472">Membrane</keyword>
<dbReference type="RefSeq" id="XP_011662278.2">
    <property type="nucleotide sequence ID" value="XM_011663976.2"/>
</dbReference>
<comment type="similarity">
    <text evidence="2">Belongs to the major facilitator superfamily. Vesicular transporter family.</text>
</comment>
<dbReference type="GO" id="GO:0022857">
    <property type="term" value="F:transmembrane transporter activity"/>
    <property type="evidence" value="ECO:0000318"/>
    <property type="project" value="GO_Central"/>
</dbReference>
<feature type="region of interest" description="Disordered" evidence="8">
    <location>
        <begin position="1"/>
        <end position="71"/>
    </location>
</feature>
<dbReference type="PANTHER" id="PTHR23506:SF26">
    <property type="entry name" value="MFS-TYPE TRANSPORTER SLC18B1"/>
    <property type="match status" value="1"/>
</dbReference>
<keyword evidence="3" id="KW-0813">Transport</keyword>
<evidence type="ECO:0000313" key="12">
    <source>
        <dbReference type="Proteomes" id="UP000007110"/>
    </source>
</evidence>
<keyword evidence="12" id="KW-1185">Reference proteome</keyword>
<reference evidence="11" key="2">
    <citation type="submission" date="2021-01" db="UniProtKB">
        <authorList>
            <consortium name="EnsemblMetazoa"/>
        </authorList>
    </citation>
    <scope>IDENTIFICATION</scope>
</reference>
<feature type="transmembrane region" description="Helical" evidence="9">
    <location>
        <begin position="280"/>
        <end position="300"/>
    </location>
</feature>
<keyword evidence="4 9" id="KW-0812">Transmembrane</keyword>
<dbReference type="SUPFAM" id="SSF103473">
    <property type="entry name" value="MFS general substrate transporter"/>
    <property type="match status" value="1"/>
</dbReference>
<feature type="transmembrane region" description="Helical" evidence="9">
    <location>
        <begin position="376"/>
        <end position="399"/>
    </location>
</feature>
<dbReference type="PRINTS" id="PR01035">
    <property type="entry name" value="TCRTETA"/>
</dbReference>
<feature type="domain" description="Major facilitator superfamily (MFS) profile" evidence="10">
    <location>
        <begin position="76"/>
        <end position="475"/>
    </location>
</feature>
<comment type="subcellular location">
    <subcellularLocation>
        <location evidence="1">Membrane</location>
        <topology evidence="1">Multi-pass membrane protein</topology>
    </subcellularLocation>
</comment>
<protein>
    <recommendedName>
        <fullName evidence="10">Major facilitator superfamily (MFS) profile domain-containing protein</fullName>
    </recommendedName>
</protein>
<feature type="transmembrane region" description="Helical" evidence="9">
    <location>
        <begin position="238"/>
        <end position="259"/>
    </location>
</feature>
<dbReference type="KEGG" id="spu:105437415"/>
<feature type="transmembrane region" description="Helical" evidence="9">
    <location>
        <begin position="145"/>
        <end position="166"/>
    </location>
</feature>
<dbReference type="GO" id="GO:0016020">
    <property type="term" value="C:membrane"/>
    <property type="evidence" value="ECO:0007669"/>
    <property type="project" value="UniProtKB-SubCell"/>
</dbReference>
<feature type="transmembrane region" description="Helical" evidence="9">
    <location>
        <begin position="454"/>
        <end position="472"/>
    </location>
</feature>
<feature type="transmembrane region" description="Helical" evidence="9">
    <location>
        <begin position="172"/>
        <end position="199"/>
    </location>
</feature>
<evidence type="ECO:0000256" key="4">
    <source>
        <dbReference type="ARBA" id="ARBA00022692"/>
    </source>
</evidence>
<keyword evidence="5" id="KW-0532">Neurotransmitter transport</keyword>
<evidence type="ECO:0000256" key="2">
    <source>
        <dbReference type="ARBA" id="ARBA00006829"/>
    </source>
</evidence>
<feature type="transmembrane region" description="Helical" evidence="9">
    <location>
        <begin position="78"/>
        <end position="101"/>
    </location>
</feature>
<evidence type="ECO:0000256" key="6">
    <source>
        <dbReference type="ARBA" id="ARBA00022989"/>
    </source>
</evidence>
<dbReference type="Pfam" id="PF07690">
    <property type="entry name" value="MFS_1"/>
    <property type="match status" value="1"/>
</dbReference>